<proteinExistence type="predicted"/>
<dbReference type="Pfam" id="PF00005">
    <property type="entry name" value="ABC_tran"/>
    <property type="match status" value="1"/>
</dbReference>
<evidence type="ECO:0000259" key="9">
    <source>
        <dbReference type="PROSITE" id="PS50929"/>
    </source>
</evidence>
<dbReference type="InterPro" id="IPR027417">
    <property type="entry name" value="P-loop_NTPase"/>
</dbReference>
<dbReference type="SUPFAM" id="SSF52540">
    <property type="entry name" value="P-loop containing nucleoside triphosphate hydrolases"/>
    <property type="match status" value="1"/>
</dbReference>
<evidence type="ECO:0000313" key="10">
    <source>
        <dbReference type="EMBL" id="SUQ15638.1"/>
    </source>
</evidence>
<evidence type="ECO:0000259" key="8">
    <source>
        <dbReference type="PROSITE" id="PS50893"/>
    </source>
</evidence>
<keyword evidence="2 7" id="KW-0812">Transmembrane</keyword>
<dbReference type="PROSITE" id="PS50929">
    <property type="entry name" value="ABC_TM1F"/>
    <property type="match status" value="1"/>
</dbReference>
<dbReference type="PROSITE" id="PS50893">
    <property type="entry name" value="ABC_TRANSPORTER_2"/>
    <property type="match status" value="1"/>
</dbReference>
<dbReference type="InterPro" id="IPR003439">
    <property type="entry name" value="ABC_transporter-like_ATP-bd"/>
</dbReference>
<dbReference type="GO" id="GO:0016887">
    <property type="term" value="F:ATP hydrolysis activity"/>
    <property type="evidence" value="ECO:0007669"/>
    <property type="project" value="InterPro"/>
</dbReference>
<dbReference type="SUPFAM" id="SSF90123">
    <property type="entry name" value="ABC transporter transmembrane region"/>
    <property type="match status" value="1"/>
</dbReference>
<organism evidence="10 11">
    <name type="scientific">Faecalicatena contorta</name>
    <dbReference type="NCBI Taxonomy" id="39482"/>
    <lineage>
        <taxon>Bacteria</taxon>
        <taxon>Bacillati</taxon>
        <taxon>Bacillota</taxon>
        <taxon>Clostridia</taxon>
        <taxon>Lachnospirales</taxon>
        <taxon>Lachnospiraceae</taxon>
        <taxon>Faecalicatena</taxon>
    </lineage>
</organism>
<feature type="domain" description="ABC transmembrane type-1" evidence="9">
    <location>
        <begin position="51"/>
        <end position="324"/>
    </location>
</feature>
<comment type="subcellular location">
    <subcellularLocation>
        <location evidence="1">Cell membrane</location>
        <topology evidence="1">Multi-pass membrane protein</topology>
    </subcellularLocation>
</comment>
<dbReference type="InterPro" id="IPR017871">
    <property type="entry name" value="ABC_transporter-like_CS"/>
</dbReference>
<protein>
    <submittedName>
        <fullName evidence="10">ATP-binding cassette, subfamily B/ATP-binding cassette, subfamily B, MsbA</fullName>
    </submittedName>
</protein>
<evidence type="ECO:0000313" key="11">
    <source>
        <dbReference type="Proteomes" id="UP000254051"/>
    </source>
</evidence>
<evidence type="ECO:0000256" key="5">
    <source>
        <dbReference type="ARBA" id="ARBA00022989"/>
    </source>
</evidence>
<dbReference type="Pfam" id="PF00664">
    <property type="entry name" value="ABC_membrane"/>
    <property type="match status" value="1"/>
</dbReference>
<dbReference type="GO" id="GO:0005524">
    <property type="term" value="F:ATP binding"/>
    <property type="evidence" value="ECO:0007669"/>
    <property type="project" value="UniProtKB-KW"/>
</dbReference>
<feature type="transmembrane region" description="Helical" evidence="7">
    <location>
        <begin position="87"/>
        <end position="107"/>
    </location>
</feature>
<dbReference type="CDD" id="cd07346">
    <property type="entry name" value="ABC_6TM_exporters"/>
    <property type="match status" value="1"/>
</dbReference>
<dbReference type="SMART" id="SM00382">
    <property type="entry name" value="AAA"/>
    <property type="match status" value="1"/>
</dbReference>
<dbReference type="GO" id="GO:0005886">
    <property type="term" value="C:plasma membrane"/>
    <property type="evidence" value="ECO:0007669"/>
    <property type="project" value="UniProtKB-SubCell"/>
</dbReference>
<evidence type="ECO:0000256" key="6">
    <source>
        <dbReference type="ARBA" id="ARBA00023136"/>
    </source>
</evidence>
<gene>
    <name evidence="10" type="ORF">SAMN05216529_11487</name>
</gene>
<sequence length="572" mass="66095">MVVLVTSDKRLHRIVIFIWKIVGKKGKDEIGMIKIKKQIFCFVKKKKILFILTIFLSVIGVVFSYLQPVFSQKLIDNGLVKGIYSNVIYYTILILGTIIFQQISEIIQTRNYARLKNDFVEYLYGKAFEKIVILNVNYFDQTNSTSLSNVLTLDINNISMLFDSGTLVVINYGIITIGAIIGLAHINLYLTFLVLLFLPIKLAFTILFSKKIEKINNNLIHESQKFYEWWGETIDGLKEIKLWNLFNKKNIFLKGKQHDILELRYKASMIDCYNTTFDNILEWIIRTLIYGIAGYLVCQRKMTVGVLLAFITYTEYIIRPISTVLYVKFIIARIKPSLKHFSLFLDSPEEVDSGVLKVDKFKKLEFKNVSFSYRDKDLLKNINLVLHAGEKIAIIGENGSGKTTLANIILRFIVPDSGELCLNEQNVLDYNMIEYRNVFSVCSQSIFLFKNSLRYNLDLKEELSDDQIIKYDEGFWGVTKELLNKQLNNNAKNLSGGERQRIALSRALCKNSEVFIFDESDSNLDQNSAYKLEEIINKLDHKAVILITHRKTNFDNMDSVYLLKQGVLKKIK</sequence>
<keyword evidence="6 7" id="KW-0472">Membrane</keyword>
<dbReference type="InterPro" id="IPR036640">
    <property type="entry name" value="ABC1_TM_sf"/>
</dbReference>
<dbReference type="InterPro" id="IPR039421">
    <property type="entry name" value="Type_1_exporter"/>
</dbReference>
<evidence type="ECO:0000256" key="7">
    <source>
        <dbReference type="SAM" id="Phobius"/>
    </source>
</evidence>
<feature type="domain" description="ABC transporter" evidence="8">
    <location>
        <begin position="364"/>
        <end position="571"/>
    </location>
</feature>
<dbReference type="CDD" id="cd03228">
    <property type="entry name" value="ABCC_MRP_Like"/>
    <property type="match status" value="1"/>
</dbReference>
<feature type="transmembrane region" description="Helical" evidence="7">
    <location>
        <begin position="161"/>
        <end position="182"/>
    </location>
</feature>
<feature type="transmembrane region" description="Helical" evidence="7">
    <location>
        <begin position="188"/>
        <end position="208"/>
    </location>
</feature>
<evidence type="ECO:0000256" key="1">
    <source>
        <dbReference type="ARBA" id="ARBA00004651"/>
    </source>
</evidence>
<dbReference type="PANTHER" id="PTHR43394:SF1">
    <property type="entry name" value="ATP-BINDING CASSETTE SUB-FAMILY B MEMBER 10, MITOCHONDRIAL"/>
    <property type="match status" value="1"/>
</dbReference>
<reference evidence="11" key="1">
    <citation type="submission" date="2017-07" db="EMBL/GenBank/DDBJ databases">
        <authorList>
            <person name="Varghese N."/>
            <person name="Submissions S."/>
        </authorList>
    </citation>
    <scope>NUCLEOTIDE SEQUENCE [LARGE SCALE GENOMIC DNA]</scope>
    <source>
        <strain evidence="11">NLAE-zl-C134</strain>
    </source>
</reference>
<keyword evidence="4 10" id="KW-0067">ATP-binding</keyword>
<feature type="transmembrane region" description="Helical" evidence="7">
    <location>
        <begin position="48"/>
        <end position="67"/>
    </location>
</feature>
<evidence type="ECO:0000256" key="2">
    <source>
        <dbReference type="ARBA" id="ARBA00022692"/>
    </source>
</evidence>
<dbReference type="GO" id="GO:0015421">
    <property type="term" value="F:ABC-type oligopeptide transporter activity"/>
    <property type="evidence" value="ECO:0007669"/>
    <property type="project" value="TreeGrafter"/>
</dbReference>
<dbReference type="AlphaFoldDB" id="A0A315ZRC4"/>
<evidence type="ECO:0000256" key="3">
    <source>
        <dbReference type="ARBA" id="ARBA00022741"/>
    </source>
</evidence>
<accession>A0A315ZRC4</accession>
<evidence type="ECO:0000256" key="4">
    <source>
        <dbReference type="ARBA" id="ARBA00022840"/>
    </source>
</evidence>
<dbReference type="Proteomes" id="UP000254051">
    <property type="component" value="Unassembled WGS sequence"/>
</dbReference>
<dbReference type="EMBL" id="UHJJ01000014">
    <property type="protein sequence ID" value="SUQ15638.1"/>
    <property type="molecule type" value="Genomic_DNA"/>
</dbReference>
<dbReference type="PANTHER" id="PTHR43394">
    <property type="entry name" value="ATP-DEPENDENT PERMEASE MDL1, MITOCHONDRIAL"/>
    <property type="match status" value="1"/>
</dbReference>
<dbReference type="InterPro" id="IPR003593">
    <property type="entry name" value="AAA+_ATPase"/>
</dbReference>
<dbReference type="InterPro" id="IPR011527">
    <property type="entry name" value="ABC1_TM_dom"/>
</dbReference>
<keyword evidence="5 7" id="KW-1133">Transmembrane helix</keyword>
<keyword evidence="11" id="KW-1185">Reference proteome</keyword>
<dbReference type="PROSITE" id="PS00211">
    <property type="entry name" value="ABC_TRANSPORTER_1"/>
    <property type="match status" value="1"/>
</dbReference>
<dbReference type="Gene3D" id="3.40.50.300">
    <property type="entry name" value="P-loop containing nucleotide triphosphate hydrolases"/>
    <property type="match status" value="1"/>
</dbReference>
<dbReference type="Gene3D" id="1.20.1560.10">
    <property type="entry name" value="ABC transporter type 1, transmembrane domain"/>
    <property type="match status" value="1"/>
</dbReference>
<keyword evidence="3" id="KW-0547">Nucleotide-binding</keyword>
<name>A0A315ZRC4_9FIRM</name>